<dbReference type="Proteomes" id="UP000886748">
    <property type="component" value="Unassembled WGS sequence"/>
</dbReference>
<evidence type="ECO:0000313" key="2">
    <source>
        <dbReference type="EMBL" id="HIU93373.1"/>
    </source>
</evidence>
<gene>
    <name evidence="2" type="ORF">IAD26_09615</name>
</gene>
<evidence type="ECO:0000256" key="1">
    <source>
        <dbReference type="SAM" id="MobiDB-lite"/>
    </source>
</evidence>
<feature type="region of interest" description="Disordered" evidence="1">
    <location>
        <begin position="1"/>
        <end position="20"/>
    </location>
</feature>
<dbReference type="AlphaFoldDB" id="A0A9D1N1A4"/>
<name>A0A9D1N1A4_9CLOT</name>
<proteinExistence type="predicted"/>
<organism evidence="2 3">
    <name type="scientific">Candidatus Limenecus avicola</name>
    <dbReference type="NCBI Taxonomy" id="2840847"/>
    <lineage>
        <taxon>Bacteria</taxon>
        <taxon>Bacillati</taxon>
        <taxon>Bacillota</taxon>
        <taxon>Clostridia</taxon>
        <taxon>Eubacteriales</taxon>
        <taxon>Clostridiaceae</taxon>
        <taxon>Clostridiaceae incertae sedis</taxon>
        <taxon>Candidatus Limenecus</taxon>
    </lineage>
</organism>
<accession>A0A9D1N1A4</accession>
<reference evidence="2" key="1">
    <citation type="submission" date="2020-10" db="EMBL/GenBank/DDBJ databases">
        <authorList>
            <person name="Gilroy R."/>
        </authorList>
    </citation>
    <scope>NUCLEOTIDE SEQUENCE</scope>
    <source>
        <strain evidence="2">CHK154-7741</strain>
    </source>
</reference>
<feature type="compositionally biased region" description="Polar residues" evidence="1">
    <location>
        <begin position="1"/>
        <end position="18"/>
    </location>
</feature>
<sequence>MRINSIRTSFPGNNTSKPKSFKQLQYDEDGLKTVPMSYFNHEKVINALPQAKEKLDEDSFVKALIYARDNKPVLTLFNPLPSAYHSKTVDITDMIDSSSDSQELSEKIYNRAMEIVCNNEFEEDKDPDVRDDDDYDFDDDTLRGTGWDLTDAYIP</sequence>
<reference evidence="2" key="2">
    <citation type="journal article" date="2021" name="PeerJ">
        <title>Extensive microbial diversity within the chicken gut microbiome revealed by metagenomics and culture.</title>
        <authorList>
            <person name="Gilroy R."/>
            <person name="Ravi A."/>
            <person name="Getino M."/>
            <person name="Pursley I."/>
            <person name="Horton D.L."/>
            <person name="Alikhan N.F."/>
            <person name="Baker D."/>
            <person name="Gharbi K."/>
            <person name="Hall N."/>
            <person name="Watson M."/>
            <person name="Adriaenssens E.M."/>
            <person name="Foster-Nyarko E."/>
            <person name="Jarju S."/>
            <person name="Secka A."/>
            <person name="Antonio M."/>
            <person name="Oren A."/>
            <person name="Chaudhuri R.R."/>
            <person name="La Ragione R."/>
            <person name="Hildebrand F."/>
            <person name="Pallen M.J."/>
        </authorList>
    </citation>
    <scope>NUCLEOTIDE SEQUENCE</scope>
    <source>
        <strain evidence="2">CHK154-7741</strain>
    </source>
</reference>
<comment type="caution">
    <text evidence="2">The sequence shown here is derived from an EMBL/GenBank/DDBJ whole genome shotgun (WGS) entry which is preliminary data.</text>
</comment>
<protein>
    <submittedName>
        <fullName evidence="2">Uncharacterized protein</fullName>
    </submittedName>
</protein>
<dbReference type="EMBL" id="DVOD01000070">
    <property type="protein sequence ID" value="HIU93373.1"/>
    <property type="molecule type" value="Genomic_DNA"/>
</dbReference>
<evidence type="ECO:0000313" key="3">
    <source>
        <dbReference type="Proteomes" id="UP000886748"/>
    </source>
</evidence>